<dbReference type="GO" id="GO:0010124">
    <property type="term" value="P:phenylacetate catabolic process"/>
    <property type="evidence" value="ECO:0007669"/>
    <property type="project" value="InterPro"/>
</dbReference>
<dbReference type="EMBL" id="LNQE01000187">
    <property type="protein sequence ID" value="KUG28732.1"/>
    <property type="molecule type" value="Genomic_DNA"/>
</dbReference>
<dbReference type="EC" id="6.2.1.30" evidence="9"/>
<evidence type="ECO:0000256" key="4">
    <source>
        <dbReference type="ARBA" id="ARBA00022553"/>
    </source>
</evidence>
<gene>
    <name evidence="9" type="ORF">ASZ90_001397</name>
</gene>
<dbReference type="Pfam" id="PF14535">
    <property type="entry name" value="AMP-binding_C_2"/>
    <property type="match status" value="1"/>
</dbReference>
<evidence type="ECO:0000259" key="8">
    <source>
        <dbReference type="Pfam" id="PF14535"/>
    </source>
</evidence>
<dbReference type="FunFam" id="3.40.50.12780:FF:000016">
    <property type="entry name" value="Phenylacetate-coenzyme A ligase"/>
    <property type="match status" value="1"/>
</dbReference>
<dbReference type="AlphaFoldDB" id="A0A0W8G6T2"/>
<feature type="domain" description="AMP-dependent synthetase/ligase" evidence="7">
    <location>
        <begin position="78"/>
        <end position="282"/>
    </location>
</feature>
<dbReference type="InterPro" id="IPR011880">
    <property type="entry name" value="PA_CoA_ligase"/>
</dbReference>
<comment type="caution">
    <text evidence="9">The sequence shown here is derived from an EMBL/GenBank/DDBJ whole genome shotgun (WGS) entry which is preliminary data.</text>
</comment>
<dbReference type="PANTHER" id="PTHR43439">
    <property type="entry name" value="PHENYLACETATE-COENZYME A LIGASE"/>
    <property type="match status" value="1"/>
</dbReference>
<dbReference type="Gene3D" id="3.40.50.12780">
    <property type="entry name" value="N-terminal domain of ligase-like"/>
    <property type="match status" value="1"/>
</dbReference>
<organism evidence="9">
    <name type="scientific">hydrocarbon metagenome</name>
    <dbReference type="NCBI Taxonomy" id="938273"/>
    <lineage>
        <taxon>unclassified sequences</taxon>
        <taxon>metagenomes</taxon>
        <taxon>ecological metagenomes</taxon>
    </lineage>
</organism>
<name>A0A0W8G6T2_9ZZZZ</name>
<dbReference type="InterPro" id="IPR042099">
    <property type="entry name" value="ANL_N_sf"/>
</dbReference>
<dbReference type="InterPro" id="IPR045851">
    <property type="entry name" value="AMP-bd_C_sf"/>
</dbReference>
<evidence type="ECO:0000256" key="5">
    <source>
        <dbReference type="ARBA" id="ARBA00022598"/>
    </source>
</evidence>
<evidence type="ECO:0000256" key="3">
    <source>
        <dbReference type="ARBA" id="ARBA00022450"/>
    </source>
</evidence>
<keyword evidence="5 9" id="KW-0436">Ligase</keyword>
<dbReference type="InterPro" id="IPR028154">
    <property type="entry name" value="AMP-dep_Lig_C"/>
</dbReference>
<sequence length="432" mass="48583">MLYDDAEKWSREEIEKAQIERLRRTLGRAAGSRFYGTLFREHGIDPDSVRSLDDVRRLPFTTKADLRAAYPDGLLAMPHKDMVRMHVSSGTTGTPTVIYHTKNDLDWWASLMARCMHMVGIRSTDVFQNMSGYGLFTGGLGIHYGAERLGCLTIPAGAGNTKRQLKLITDFKVTAVHIIPSYALHLANVIREMGMDPTSLPIRFALVGAEPYTEEARRRLEEIFDMKVYNSYGLSEMNGPGVAFECTEQHGMHLWEDAYIAEIVDPETGEAVPEGELGELVMTTLGREGMPVIRYRTRDLTRFLPGSCPCGRAHRRIDRIAGRCDDMIIIKGVNIYPMQVEAILMAMPEVGQNYLIELDRVGVMDQITIKVEVKEEFFVEDMRALTGLQKRITSRLRDEILVTPKVELVEAKSLPQGEGKAKRVVDKRGDGS</sequence>
<dbReference type="Pfam" id="PF00501">
    <property type="entry name" value="AMP-binding"/>
    <property type="match status" value="1"/>
</dbReference>
<dbReference type="SUPFAM" id="SSF56801">
    <property type="entry name" value="Acetyl-CoA synthetase-like"/>
    <property type="match status" value="1"/>
</dbReference>
<accession>A0A0W8G6T2</accession>
<keyword evidence="3" id="KW-0596">Phosphopantetheine</keyword>
<protein>
    <submittedName>
        <fullName evidence="9">Phenylacetate-coenzyme a ligase</fullName>
        <ecNumber evidence="9">6.2.1.30</ecNumber>
    </submittedName>
</protein>
<dbReference type="InterPro" id="IPR051414">
    <property type="entry name" value="Adenylate-forming_Reductase"/>
</dbReference>
<proteinExistence type="predicted"/>
<evidence type="ECO:0000256" key="1">
    <source>
        <dbReference type="ARBA" id="ARBA00005211"/>
    </source>
</evidence>
<dbReference type="Gene3D" id="3.30.300.30">
    <property type="match status" value="1"/>
</dbReference>
<evidence type="ECO:0000259" key="7">
    <source>
        <dbReference type="Pfam" id="PF00501"/>
    </source>
</evidence>
<keyword evidence="4" id="KW-0597">Phosphoprotein</keyword>
<feature type="domain" description="AMP-dependent ligase C-terminal" evidence="8">
    <location>
        <begin position="332"/>
        <end position="428"/>
    </location>
</feature>
<dbReference type="GO" id="GO:0047475">
    <property type="term" value="F:phenylacetate-CoA ligase activity"/>
    <property type="evidence" value="ECO:0007669"/>
    <property type="project" value="UniProtKB-EC"/>
</dbReference>
<evidence type="ECO:0000256" key="2">
    <source>
        <dbReference type="ARBA" id="ARBA00011245"/>
    </source>
</evidence>
<dbReference type="PANTHER" id="PTHR43439:SF2">
    <property type="entry name" value="ENZYME, PUTATIVE (JCVI)-RELATED"/>
    <property type="match status" value="1"/>
</dbReference>
<dbReference type="CDD" id="cd05913">
    <property type="entry name" value="PaaK"/>
    <property type="match status" value="1"/>
</dbReference>
<evidence type="ECO:0000313" key="9">
    <source>
        <dbReference type="EMBL" id="KUG28732.1"/>
    </source>
</evidence>
<evidence type="ECO:0000256" key="6">
    <source>
        <dbReference type="ARBA" id="ARBA00022741"/>
    </source>
</evidence>
<reference evidence="9" key="1">
    <citation type="journal article" date="2015" name="Proc. Natl. Acad. Sci. U.S.A.">
        <title>Networks of energetic and metabolic interactions define dynamics in microbial communities.</title>
        <authorList>
            <person name="Embree M."/>
            <person name="Liu J.K."/>
            <person name="Al-Bassam M.M."/>
            <person name="Zengler K."/>
        </authorList>
    </citation>
    <scope>NUCLEOTIDE SEQUENCE</scope>
</reference>
<dbReference type="GO" id="GO:0000166">
    <property type="term" value="F:nucleotide binding"/>
    <property type="evidence" value="ECO:0007669"/>
    <property type="project" value="UniProtKB-KW"/>
</dbReference>
<dbReference type="PIRSF" id="PIRSF006444">
    <property type="entry name" value="PaaK"/>
    <property type="match status" value="1"/>
</dbReference>
<dbReference type="InterPro" id="IPR000873">
    <property type="entry name" value="AMP-dep_synth/lig_dom"/>
</dbReference>
<comment type="subunit">
    <text evidence="2">Monomer.</text>
</comment>
<comment type="pathway">
    <text evidence="1">Aromatic compound metabolism.</text>
</comment>
<keyword evidence="6" id="KW-0547">Nucleotide-binding</keyword>